<evidence type="ECO:0000313" key="2">
    <source>
        <dbReference type="EMBL" id="GBN10245.1"/>
    </source>
</evidence>
<keyword evidence="3" id="KW-1185">Reference proteome</keyword>
<comment type="caution">
    <text evidence="2">The sequence shown here is derived from an EMBL/GenBank/DDBJ whole genome shotgun (WGS) entry which is preliminary data.</text>
</comment>
<gene>
    <name evidence="2" type="ORF">AVEN_168848_1</name>
</gene>
<keyword evidence="1" id="KW-0472">Membrane</keyword>
<keyword evidence="1" id="KW-1133">Transmembrane helix</keyword>
<evidence type="ECO:0000313" key="3">
    <source>
        <dbReference type="Proteomes" id="UP000499080"/>
    </source>
</evidence>
<proteinExistence type="predicted"/>
<organism evidence="2 3">
    <name type="scientific">Araneus ventricosus</name>
    <name type="common">Orbweaver spider</name>
    <name type="synonym">Epeira ventricosa</name>
    <dbReference type="NCBI Taxonomy" id="182803"/>
    <lineage>
        <taxon>Eukaryota</taxon>
        <taxon>Metazoa</taxon>
        <taxon>Ecdysozoa</taxon>
        <taxon>Arthropoda</taxon>
        <taxon>Chelicerata</taxon>
        <taxon>Arachnida</taxon>
        <taxon>Araneae</taxon>
        <taxon>Araneomorphae</taxon>
        <taxon>Entelegynae</taxon>
        <taxon>Araneoidea</taxon>
        <taxon>Araneidae</taxon>
        <taxon>Araneus</taxon>
    </lineage>
</organism>
<reference evidence="2 3" key="1">
    <citation type="journal article" date="2019" name="Sci. Rep.">
        <title>Orb-weaving spider Araneus ventricosus genome elucidates the spidroin gene catalogue.</title>
        <authorList>
            <person name="Kono N."/>
            <person name="Nakamura H."/>
            <person name="Ohtoshi R."/>
            <person name="Moran D.A.P."/>
            <person name="Shinohara A."/>
            <person name="Yoshida Y."/>
            <person name="Fujiwara M."/>
            <person name="Mori M."/>
            <person name="Tomita M."/>
            <person name="Arakawa K."/>
        </authorList>
    </citation>
    <scope>NUCLEOTIDE SEQUENCE [LARGE SCALE GENOMIC DNA]</scope>
</reference>
<dbReference type="AlphaFoldDB" id="A0A4Y2L6D9"/>
<sequence length="100" mass="11635">MTSAARISRFGSFSLLKTTLPDRFFGIPTRRQVYGVIPILVVGETLLSLLTLRKERLNGKYRIGQIHRWVRKKILFGFEKLSFALRKVSWKIQKLEVEKG</sequence>
<dbReference type="Proteomes" id="UP000499080">
    <property type="component" value="Unassembled WGS sequence"/>
</dbReference>
<name>A0A4Y2L6D9_ARAVE</name>
<protein>
    <submittedName>
        <fullName evidence="2">Uncharacterized protein</fullName>
    </submittedName>
</protein>
<evidence type="ECO:0000256" key="1">
    <source>
        <dbReference type="SAM" id="Phobius"/>
    </source>
</evidence>
<keyword evidence="1" id="KW-0812">Transmembrane</keyword>
<feature type="transmembrane region" description="Helical" evidence="1">
    <location>
        <begin position="33"/>
        <end position="52"/>
    </location>
</feature>
<accession>A0A4Y2L6D9</accession>
<dbReference type="EMBL" id="BGPR01117537">
    <property type="protein sequence ID" value="GBN10245.1"/>
    <property type="molecule type" value="Genomic_DNA"/>
</dbReference>
<feature type="non-terminal residue" evidence="2">
    <location>
        <position position="100"/>
    </location>
</feature>